<dbReference type="AlphaFoldDB" id="A0A9P8VIF7"/>
<reference evidence="2" key="1">
    <citation type="journal article" date="2021" name="Nat. Commun.">
        <title>Genetic determinants of endophytism in the Arabidopsis root mycobiome.</title>
        <authorList>
            <person name="Mesny F."/>
            <person name="Miyauchi S."/>
            <person name="Thiergart T."/>
            <person name="Pickel B."/>
            <person name="Atanasova L."/>
            <person name="Karlsson M."/>
            <person name="Huettel B."/>
            <person name="Barry K.W."/>
            <person name="Haridas S."/>
            <person name="Chen C."/>
            <person name="Bauer D."/>
            <person name="Andreopoulos W."/>
            <person name="Pangilinan J."/>
            <person name="LaButti K."/>
            <person name="Riley R."/>
            <person name="Lipzen A."/>
            <person name="Clum A."/>
            <person name="Drula E."/>
            <person name="Henrissat B."/>
            <person name="Kohler A."/>
            <person name="Grigoriev I.V."/>
            <person name="Martin F.M."/>
            <person name="Hacquard S."/>
        </authorList>
    </citation>
    <scope>NUCLEOTIDE SEQUENCE</scope>
    <source>
        <strain evidence="2">MPI-SDFR-AT-0117</strain>
    </source>
</reference>
<accession>A0A9P8VIF7</accession>
<organism evidence="2 3">
    <name type="scientific">Plectosphaerella plurivora</name>
    <dbReference type="NCBI Taxonomy" id="936078"/>
    <lineage>
        <taxon>Eukaryota</taxon>
        <taxon>Fungi</taxon>
        <taxon>Dikarya</taxon>
        <taxon>Ascomycota</taxon>
        <taxon>Pezizomycotina</taxon>
        <taxon>Sordariomycetes</taxon>
        <taxon>Hypocreomycetidae</taxon>
        <taxon>Glomerellales</taxon>
        <taxon>Plectosphaerellaceae</taxon>
        <taxon>Plectosphaerella</taxon>
    </lineage>
</organism>
<protein>
    <submittedName>
        <fullName evidence="2">Uncharacterized protein</fullName>
    </submittedName>
</protein>
<sequence length="156" mass="17080">MALGCCPWVAGRVGFVHCIHPSHLSPSVRHTHTSHLFAHAHLSHLHHPHRRCLATLLSYFARALSSLTYPGLIVTNASSACHPAGLSDHLRRHDKPSTASPPRDTPFQPSRLRPPCLPIAHILSPACGCFVCSALPNFTSHMPLCRTRFSLGLNEI</sequence>
<keyword evidence="3" id="KW-1185">Reference proteome</keyword>
<evidence type="ECO:0000313" key="2">
    <source>
        <dbReference type="EMBL" id="KAH6691735.1"/>
    </source>
</evidence>
<comment type="caution">
    <text evidence="2">The sequence shown here is derived from an EMBL/GenBank/DDBJ whole genome shotgun (WGS) entry which is preliminary data.</text>
</comment>
<dbReference type="Proteomes" id="UP000770015">
    <property type="component" value="Unassembled WGS sequence"/>
</dbReference>
<evidence type="ECO:0000256" key="1">
    <source>
        <dbReference type="SAM" id="MobiDB-lite"/>
    </source>
</evidence>
<name>A0A9P8VIF7_9PEZI</name>
<proteinExistence type="predicted"/>
<feature type="region of interest" description="Disordered" evidence="1">
    <location>
        <begin position="89"/>
        <end position="109"/>
    </location>
</feature>
<evidence type="ECO:0000313" key="3">
    <source>
        <dbReference type="Proteomes" id="UP000770015"/>
    </source>
</evidence>
<gene>
    <name evidence="2" type="ORF">F5X68DRAFT_67550</name>
</gene>
<dbReference type="EMBL" id="JAGSXJ010000005">
    <property type="protein sequence ID" value="KAH6691735.1"/>
    <property type="molecule type" value="Genomic_DNA"/>
</dbReference>